<dbReference type="HAMAP" id="MF_00378">
    <property type="entry name" value="Exonuc_7_L"/>
    <property type="match status" value="1"/>
</dbReference>
<dbReference type="GO" id="GO:0006308">
    <property type="term" value="P:DNA catabolic process"/>
    <property type="evidence" value="ECO:0007669"/>
    <property type="project" value="UniProtKB-UniRule"/>
</dbReference>
<dbReference type="Pfam" id="PF02601">
    <property type="entry name" value="Exonuc_VII_L"/>
    <property type="match status" value="1"/>
</dbReference>
<dbReference type="PANTHER" id="PTHR30008:SF0">
    <property type="entry name" value="EXODEOXYRIBONUCLEASE 7 LARGE SUBUNIT"/>
    <property type="match status" value="1"/>
</dbReference>
<comment type="catalytic activity">
    <reaction evidence="5 6">
        <text>Exonucleolytic cleavage in either 5'- to 3'- or 3'- to 5'-direction to yield nucleoside 5'-phosphates.</text>
        <dbReference type="EC" id="3.1.11.6"/>
    </reaction>
</comment>
<dbReference type="AlphaFoldDB" id="A0A0P7Y2D9"/>
<dbReference type="GO" id="GO:0009318">
    <property type="term" value="C:exodeoxyribonuclease VII complex"/>
    <property type="evidence" value="ECO:0007669"/>
    <property type="project" value="UniProtKB-UniRule"/>
</dbReference>
<proteinExistence type="inferred from homology"/>
<dbReference type="CDD" id="cd04489">
    <property type="entry name" value="ExoVII_LU_OBF"/>
    <property type="match status" value="1"/>
</dbReference>
<dbReference type="GO" id="GO:0005737">
    <property type="term" value="C:cytoplasm"/>
    <property type="evidence" value="ECO:0007669"/>
    <property type="project" value="UniProtKB-SubCell"/>
</dbReference>
<evidence type="ECO:0000256" key="3">
    <source>
        <dbReference type="ARBA" id="ARBA00022801"/>
    </source>
</evidence>
<gene>
    <name evidence="5 9" type="primary">xseA</name>
    <name evidence="9" type="ORF">HLUCCX10_17325</name>
</gene>
<feature type="domain" description="Exonuclease VII large subunit C-terminal" evidence="7">
    <location>
        <begin position="139"/>
        <end position="427"/>
    </location>
</feature>
<evidence type="ECO:0000256" key="1">
    <source>
        <dbReference type="ARBA" id="ARBA00022490"/>
    </source>
</evidence>
<dbReference type="Proteomes" id="UP000050421">
    <property type="component" value="Unassembled WGS sequence"/>
</dbReference>
<evidence type="ECO:0000256" key="5">
    <source>
        <dbReference type="HAMAP-Rule" id="MF_00378"/>
    </source>
</evidence>
<dbReference type="InterPro" id="IPR003753">
    <property type="entry name" value="Exonuc_VII_L"/>
</dbReference>
<evidence type="ECO:0000313" key="10">
    <source>
        <dbReference type="Proteomes" id="UP000050421"/>
    </source>
</evidence>
<comment type="subcellular location">
    <subcellularLocation>
        <location evidence="5 6">Cytoplasm</location>
    </subcellularLocation>
</comment>
<dbReference type="GO" id="GO:0003676">
    <property type="term" value="F:nucleic acid binding"/>
    <property type="evidence" value="ECO:0007669"/>
    <property type="project" value="InterPro"/>
</dbReference>
<evidence type="ECO:0000259" key="7">
    <source>
        <dbReference type="Pfam" id="PF02601"/>
    </source>
</evidence>
<keyword evidence="1 5" id="KW-0963">Cytoplasm</keyword>
<dbReference type="InterPro" id="IPR025824">
    <property type="entry name" value="OB-fold_nuc-bd_dom"/>
</dbReference>
<evidence type="ECO:0000313" key="9">
    <source>
        <dbReference type="EMBL" id="KPQ08217.1"/>
    </source>
</evidence>
<name>A0A0P7Y2D9_9BACT</name>
<dbReference type="PATRIC" id="fig|1305737.6.peg.692"/>
<protein>
    <recommendedName>
        <fullName evidence="5">Exodeoxyribonuclease 7 large subunit</fullName>
        <ecNumber evidence="5">3.1.11.6</ecNumber>
    </recommendedName>
    <alternativeName>
        <fullName evidence="5">Exodeoxyribonuclease VII large subunit</fullName>
        <shortName evidence="5">Exonuclease VII large subunit</shortName>
    </alternativeName>
</protein>
<comment type="subunit">
    <text evidence="5">Heterooligomer composed of large and small subunits.</text>
</comment>
<comment type="caution">
    <text evidence="9">The sequence shown here is derived from an EMBL/GenBank/DDBJ whole genome shotgun (WGS) entry which is preliminary data.</text>
</comment>
<evidence type="ECO:0000256" key="6">
    <source>
        <dbReference type="RuleBase" id="RU004355"/>
    </source>
</evidence>
<dbReference type="EC" id="3.1.11.6" evidence="5"/>
<dbReference type="STRING" id="1305737.GCA_000526355_01514"/>
<dbReference type="EMBL" id="LJXT01000166">
    <property type="protein sequence ID" value="KPQ08217.1"/>
    <property type="molecule type" value="Genomic_DNA"/>
</dbReference>
<keyword evidence="2 5" id="KW-0540">Nuclease</keyword>
<dbReference type="NCBIfam" id="TIGR00237">
    <property type="entry name" value="xseA"/>
    <property type="match status" value="1"/>
</dbReference>
<evidence type="ECO:0000256" key="2">
    <source>
        <dbReference type="ARBA" id="ARBA00022722"/>
    </source>
</evidence>
<keyword evidence="3 5" id="KW-0378">Hydrolase</keyword>
<dbReference type="GO" id="GO:0008855">
    <property type="term" value="F:exodeoxyribonuclease VII activity"/>
    <property type="evidence" value="ECO:0007669"/>
    <property type="project" value="UniProtKB-UniRule"/>
</dbReference>
<evidence type="ECO:0000256" key="4">
    <source>
        <dbReference type="ARBA" id="ARBA00022839"/>
    </source>
</evidence>
<dbReference type="PANTHER" id="PTHR30008">
    <property type="entry name" value="EXODEOXYRIBONUCLEASE 7 LARGE SUBUNIT"/>
    <property type="match status" value="1"/>
</dbReference>
<dbReference type="eggNOG" id="COG1570">
    <property type="taxonomic scope" value="Bacteria"/>
</dbReference>
<reference evidence="9 10" key="1">
    <citation type="submission" date="2015-09" db="EMBL/GenBank/DDBJ databases">
        <title>Identification and resolution of microdiversity through metagenomic sequencing of parallel consortia.</title>
        <authorList>
            <person name="Nelson W.C."/>
            <person name="Romine M.F."/>
            <person name="Lindemann S.R."/>
        </authorList>
    </citation>
    <scope>NUCLEOTIDE SEQUENCE [LARGE SCALE GENOMIC DNA]</scope>
    <source>
        <strain evidence="9">HL-49</strain>
    </source>
</reference>
<comment type="similarity">
    <text evidence="5 6">Belongs to the XseA family.</text>
</comment>
<dbReference type="OrthoDB" id="9802795at2"/>
<sequence length="440" mass="49232">MTNALSISELGQLVKSTLENELAPTYWVIGEIADFRVAAAGHAYFELVEKSGNQVQAKMRSNCWAFTYRSIASRFEGLTGSGIKNGMKVLAQVQVTFHPVYGFSLNVKDIDASFSLGERARIRQETIDRLTREGILRLNARHDLPKVIQRIGIISSPTAAGYGDFVDQLEQNSQAYKIYHRLFPSLMQGNEAAASIRTAIAEAESQKDTLGLDAIIIIRGGGAQLDLDCFDDYQLAVRIANSNLPIITGIGHERDETVADLVAHSQLKTPTAVAEFILSSFRIFEENMVLLATRIDRITNQQLKLAQNQLGVLSQQIQSLVLSQIRLENERIESRKERVIRAANLQTKNQLEFLNSLQKSIQSLSNQHIRSNAQRLESLEKMLEQLDPRSILKRGYTRSEIDGTPIHLTKAKVGDRLRTISENQDIESTITQIKESNENV</sequence>
<keyword evidence="4 5" id="KW-0269">Exonuclease</keyword>
<comment type="function">
    <text evidence="5">Bidirectionally degrades single-stranded DNA into large acid-insoluble oligonucleotides, which are then degraded further into small acid-soluble oligonucleotides.</text>
</comment>
<evidence type="ECO:0000259" key="8">
    <source>
        <dbReference type="Pfam" id="PF13742"/>
    </source>
</evidence>
<accession>A0A0P7Y2D9</accession>
<dbReference type="InterPro" id="IPR020579">
    <property type="entry name" value="Exonuc_VII_lsu_C"/>
</dbReference>
<organism evidence="9 10">
    <name type="scientific">Algoriphagus marincola HL-49</name>
    <dbReference type="NCBI Taxonomy" id="1305737"/>
    <lineage>
        <taxon>Bacteria</taxon>
        <taxon>Pseudomonadati</taxon>
        <taxon>Bacteroidota</taxon>
        <taxon>Cytophagia</taxon>
        <taxon>Cytophagales</taxon>
        <taxon>Cyclobacteriaceae</taxon>
        <taxon>Algoriphagus</taxon>
    </lineage>
</organism>
<dbReference type="Pfam" id="PF13742">
    <property type="entry name" value="tRNA_anti_2"/>
    <property type="match status" value="1"/>
</dbReference>
<feature type="domain" description="OB-fold nucleic acid binding" evidence="8">
    <location>
        <begin position="5"/>
        <end position="111"/>
    </location>
</feature>